<dbReference type="InterPro" id="IPR012337">
    <property type="entry name" value="RNaseH-like_sf"/>
</dbReference>
<dbReference type="InterPro" id="IPR047654">
    <property type="entry name" value="IS1634_transpos"/>
</dbReference>
<comment type="caution">
    <text evidence="2">The sequence shown here is derived from an EMBL/GenBank/DDBJ whole genome shotgun (WGS) entry which is preliminary data.</text>
</comment>
<dbReference type="RefSeq" id="WP_307262224.1">
    <property type="nucleotide sequence ID" value="NZ_JAUSVL010000001.1"/>
</dbReference>
<name>A0AAE4ANT1_9BACT</name>
<dbReference type="EMBL" id="JAUSVL010000001">
    <property type="protein sequence ID" value="MDQ0290589.1"/>
    <property type="molecule type" value="Genomic_DNA"/>
</dbReference>
<dbReference type="GO" id="GO:0006313">
    <property type="term" value="P:DNA transposition"/>
    <property type="evidence" value="ECO:0007669"/>
    <property type="project" value="InterPro"/>
</dbReference>
<protein>
    <submittedName>
        <fullName evidence="2">Transposase</fullName>
    </submittedName>
</protein>
<dbReference type="NCBIfam" id="NF033559">
    <property type="entry name" value="transpos_IS1634"/>
    <property type="match status" value="1"/>
</dbReference>
<dbReference type="PANTHER" id="PTHR34614">
    <property type="match status" value="1"/>
</dbReference>
<sequence length="627" mass="69757">MFLREKTTTNDSLLQLVRSVRTADGRVRQQIVASLGGLRIPLSLRRDVAAAVENRLAGASSAELFPLPLEVAGYVDEILRRVPVAAVKSPASGAPSRPTAPLPPSEPVLDGVLVDHVSHCQDTMLGPFLPLEAAWKALGLEGFLLRQCLSQSQINAAKVCVYNRLCEPTSENGLHDWVATTSLSDVLGDRFELTGRDRYYRAGDKLLDCKAKLEKHLAARETAEFSLSRSILLYDLTNSYFEGQAEANPLAARSMNSKENRTDCPLVALGMVLDADGFPLCHKVFPGNIHDCKTIVDIVAELRKLSGMSKTPTVILDGGIATEENLAFLLAKGYDYIVSGKRQSRGDFYDEFLAGDDFHEIAGRDPKRAVSVRQLSRGREQIVLCKSDARKLKEDAMISKAEQKFLEELEKLQQRVAKGDARLKLGKGDAGVNRAIGKICATRSRVAKFYDVHYVGADEPTLSWQRKDGEYNEAMELNGCYFLRTNRIDLSDDDLWRIYMSLARIEAGWRDMKSDLGLRPFYHQTDERCEAHIMITVLAFHLQRWVEQKMAMAGHAVTFRNVRRLLQTHSYSTICLPTKDGKLHTIRRPGVPDQRQAAVYQALGIDLAVLPVARMTSLADTEAKKGL</sequence>
<dbReference type="AlphaFoldDB" id="A0AAE4ANT1"/>
<dbReference type="InterPro" id="IPR002559">
    <property type="entry name" value="Transposase_11"/>
</dbReference>
<dbReference type="Pfam" id="PF01609">
    <property type="entry name" value="DDE_Tnp_1"/>
    <property type="match status" value="1"/>
</dbReference>
<accession>A0AAE4ANT1</accession>
<dbReference type="Proteomes" id="UP001238163">
    <property type="component" value="Unassembled WGS sequence"/>
</dbReference>
<proteinExistence type="predicted"/>
<keyword evidence="3" id="KW-1185">Reference proteome</keyword>
<evidence type="ECO:0000259" key="1">
    <source>
        <dbReference type="Pfam" id="PF01609"/>
    </source>
</evidence>
<feature type="domain" description="Transposase IS4-like" evidence="1">
    <location>
        <begin position="256"/>
        <end position="539"/>
    </location>
</feature>
<dbReference type="PANTHER" id="PTHR34614:SF2">
    <property type="entry name" value="TRANSPOSASE IS4-LIKE DOMAIN-CONTAINING PROTEIN"/>
    <property type="match status" value="1"/>
</dbReference>
<gene>
    <name evidence="2" type="ORF">J3R75_002696</name>
</gene>
<dbReference type="SUPFAM" id="SSF53098">
    <property type="entry name" value="Ribonuclease H-like"/>
    <property type="match status" value="1"/>
</dbReference>
<dbReference type="GO" id="GO:0003677">
    <property type="term" value="F:DNA binding"/>
    <property type="evidence" value="ECO:0007669"/>
    <property type="project" value="InterPro"/>
</dbReference>
<dbReference type="GO" id="GO:0004803">
    <property type="term" value="F:transposase activity"/>
    <property type="evidence" value="ECO:0007669"/>
    <property type="project" value="InterPro"/>
</dbReference>
<evidence type="ECO:0000313" key="2">
    <source>
        <dbReference type="EMBL" id="MDQ0290589.1"/>
    </source>
</evidence>
<reference evidence="2" key="1">
    <citation type="submission" date="2023-07" db="EMBL/GenBank/DDBJ databases">
        <title>Genomic Encyclopedia of Type Strains, Phase IV (KMG-IV): sequencing the most valuable type-strain genomes for metagenomic binning, comparative biology and taxonomic classification.</title>
        <authorList>
            <person name="Goeker M."/>
        </authorList>
    </citation>
    <scope>NUCLEOTIDE SEQUENCE</scope>
    <source>
        <strain evidence="2">DSM 24202</strain>
    </source>
</reference>
<organism evidence="2 3">
    <name type="scientific">Oligosphaera ethanolica</name>
    <dbReference type="NCBI Taxonomy" id="760260"/>
    <lineage>
        <taxon>Bacteria</taxon>
        <taxon>Pseudomonadati</taxon>
        <taxon>Lentisphaerota</taxon>
        <taxon>Oligosphaeria</taxon>
        <taxon>Oligosphaerales</taxon>
        <taxon>Oligosphaeraceae</taxon>
        <taxon>Oligosphaera</taxon>
    </lineage>
</organism>
<evidence type="ECO:0000313" key="3">
    <source>
        <dbReference type="Proteomes" id="UP001238163"/>
    </source>
</evidence>